<dbReference type="SUPFAM" id="SSF51182">
    <property type="entry name" value="RmlC-like cupins"/>
    <property type="match status" value="1"/>
</dbReference>
<dbReference type="EMBL" id="VWRN01000027">
    <property type="protein sequence ID" value="KAA6126154.1"/>
    <property type="molecule type" value="Genomic_DNA"/>
</dbReference>
<comment type="caution">
    <text evidence="7">The sequence shown here is derived from an EMBL/GenBank/DDBJ whole genome shotgun (WGS) entry which is preliminary data.</text>
</comment>
<dbReference type="PROSITE" id="PS00041">
    <property type="entry name" value="HTH_ARAC_FAMILY_1"/>
    <property type="match status" value="1"/>
</dbReference>
<dbReference type="InterPro" id="IPR009057">
    <property type="entry name" value="Homeodomain-like_sf"/>
</dbReference>
<dbReference type="PROSITE" id="PS01124">
    <property type="entry name" value="HTH_ARAC_FAMILY_2"/>
    <property type="match status" value="1"/>
</dbReference>
<dbReference type="SUPFAM" id="SSF46689">
    <property type="entry name" value="Homeodomain-like"/>
    <property type="match status" value="2"/>
</dbReference>
<gene>
    <name evidence="7" type="ORF">F1599_09185</name>
</gene>
<evidence type="ECO:0000256" key="5">
    <source>
        <dbReference type="ARBA" id="ARBA00023163"/>
    </source>
</evidence>
<evidence type="ECO:0000313" key="8">
    <source>
        <dbReference type="Proteomes" id="UP000324324"/>
    </source>
</evidence>
<dbReference type="AlphaFoldDB" id="A0A5M8AZF6"/>
<protein>
    <submittedName>
        <fullName evidence="7">AraC family transcriptional regulator</fullName>
    </submittedName>
</protein>
<keyword evidence="3" id="KW-0238">DNA-binding</keyword>
<feature type="domain" description="HTH araC/xylS-type" evidence="6">
    <location>
        <begin position="142"/>
        <end position="242"/>
    </location>
</feature>
<keyword evidence="1" id="KW-0678">Repressor</keyword>
<dbReference type="InterPro" id="IPR020449">
    <property type="entry name" value="Tscrpt_reg_AraC-type_HTH"/>
</dbReference>
<dbReference type="Pfam" id="PF12833">
    <property type="entry name" value="HTH_18"/>
    <property type="match status" value="1"/>
</dbReference>
<dbReference type="Proteomes" id="UP000324324">
    <property type="component" value="Unassembled WGS sequence"/>
</dbReference>
<evidence type="ECO:0000256" key="2">
    <source>
        <dbReference type="ARBA" id="ARBA00023015"/>
    </source>
</evidence>
<sequence length="252" mass="27534">MSLKHIRRLSHAGIRERRPHRHDDGQLFTIRTGVVAIEADGGRWVMPTGCIAWIPPGIVHGASVQGGMVGTSLYFDGTWSRAAMPDTVKVARLSPLLDALLGALTSNEAPTGTALDHYLAVFADAFAREPAQTLFLPMPREPRLVRMATRMLAAPDDNTGLDGWAARIGMSRRTLTRRFQAETGWTIGQWRQQMRLLAAMERLAAGHSVTAIALDLGYASVSSFIAVFRRYLGTTPRAFMPAGGAARSRSLR</sequence>
<dbReference type="RefSeq" id="WP_149316342.1">
    <property type="nucleotide sequence ID" value="NZ_VWRN01000027.1"/>
</dbReference>
<dbReference type="InterPro" id="IPR018060">
    <property type="entry name" value="HTH_AraC"/>
</dbReference>
<dbReference type="Gene3D" id="1.10.10.60">
    <property type="entry name" value="Homeodomain-like"/>
    <property type="match status" value="2"/>
</dbReference>
<keyword evidence="8" id="KW-1185">Reference proteome</keyword>
<organism evidence="7 8">
    <name type="scientific">Cupriavidus cauae</name>
    <dbReference type="NCBI Taxonomy" id="2608999"/>
    <lineage>
        <taxon>Bacteria</taxon>
        <taxon>Pseudomonadati</taxon>
        <taxon>Pseudomonadota</taxon>
        <taxon>Betaproteobacteria</taxon>
        <taxon>Burkholderiales</taxon>
        <taxon>Burkholderiaceae</taxon>
        <taxon>Cupriavidus</taxon>
    </lineage>
</organism>
<dbReference type="GO" id="GO:0003700">
    <property type="term" value="F:DNA-binding transcription factor activity"/>
    <property type="evidence" value="ECO:0007669"/>
    <property type="project" value="InterPro"/>
</dbReference>
<dbReference type="FunFam" id="1.10.10.60:FF:000132">
    <property type="entry name" value="AraC family transcriptional regulator"/>
    <property type="match status" value="1"/>
</dbReference>
<dbReference type="PRINTS" id="PR00032">
    <property type="entry name" value="HTHARAC"/>
</dbReference>
<proteinExistence type="predicted"/>
<dbReference type="InterPro" id="IPR011051">
    <property type="entry name" value="RmlC_Cupin_sf"/>
</dbReference>
<keyword evidence="2" id="KW-0805">Transcription regulation</keyword>
<reference evidence="7 8" key="1">
    <citation type="submission" date="2019-09" db="EMBL/GenBank/DDBJ databases">
        <title>Isolation of a novel species in the genus Cupriavidus from patients with sepsis using whole genome sequencing.</title>
        <authorList>
            <person name="Kweon O.J."/>
            <person name="Lee M.-K."/>
        </authorList>
    </citation>
    <scope>NUCLEOTIDE SEQUENCE [LARGE SCALE GENOMIC DNA]</scope>
    <source>
        <strain evidence="7 8">MKL-01</strain>
    </source>
</reference>
<dbReference type="InterPro" id="IPR014710">
    <property type="entry name" value="RmlC-like_jellyroll"/>
</dbReference>
<evidence type="ECO:0000256" key="3">
    <source>
        <dbReference type="ARBA" id="ARBA00023125"/>
    </source>
</evidence>
<evidence type="ECO:0000256" key="4">
    <source>
        <dbReference type="ARBA" id="ARBA00023159"/>
    </source>
</evidence>
<dbReference type="PANTHER" id="PTHR11019">
    <property type="entry name" value="HTH-TYPE TRANSCRIPTIONAL REGULATOR NIMR"/>
    <property type="match status" value="1"/>
</dbReference>
<dbReference type="InterPro" id="IPR018062">
    <property type="entry name" value="HTH_AraC-typ_CS"/>
</dbReference>
<dbReference type="GO" id="GO:0043565">
    <property type="term" value="F:sequence-specific DNA binding"/>
    <property type="evidence" value="ECO:0007669"/>
    <property type="project" value="InterPro"/>
</dbReference>
<dbReference type="PANTHER" id="PTHR11019:SF199">
    <property type="entry name" value="HTH-TYPE TRANSCRIPTIONAL REGULATOR NIMR"/>
    <property type="match status" value="1"/>
</dbReference>
<dbReference type="CDD" id="cd06124">
    <property type="entry name" value="cupin_NimR-like_N"/>
    <property type="match status" value="1"/>
</dbReference>
<evidence type="ECO:0000313" key="7">
    <source>
        <dbReference type="EMBL" id="KAA6126154.1"/>
    </source>
</evidence>
<dbReference type="Pfam" id="PF02311">
    <property type="entry name" value="AraC_binding"/>
    <property type="match status" value="1"/>
</dbReference>
<name>A0A5M8AZF6_9BURK</name>
<evidence type="ECO:0000259" key="6">
    <source>
        <dbReference type="PROSITE" id="PS01124"/>
    </source>
</evidence>
<keyword evidence="4" id="KW-0010">Activator</keyword>
<dbReference type="Gene3D" id="2.60.120.10">
    <property type="entry name" value="Jelly Rolls"/>
    <property type="match status" value="1"/>
</dbReference>
<dbReference type="InterPro" id="IPR003313">
    <property type="entry name" value="AraC-bd"/>
</dbReference>
<accession>A0A5M8AZF6</accession>
<keyword evidence="5" id="KW-0804">Transcription</keyword>
<evidence type="ECO:0000256" key="1">
    <source>
        <dbReference type="ARBA" id="ARBA00022491"/>
    </source>
</evidence>
<dbReference type="SMART" id="SM00342">
    <property type="entry name" value="HTH_ARAC"/>
    <property type="match status" value="1"/>
</dbReference>